<name>A0A1L9TN71_9EURO</name>
<protein>
    <submittedName>
        <fullName evidence="1">Uncharacterized protein</fullName>
    </submittedName>
</protein>
<proteinExistence type="predicted"/>
<dbReference type="VEuPathDB" id="FungiDB:ASPSYDRAFT_42649"/>
<accession>A0A1L9TN71</accession>
<dbReference type="AlphaFoldDB" id="A0A1L9TN71"/>
<dbReference type="RefSeq" id="XP_040704657.1">
    <property type="nucleotide sequence ID" value="XM_040846498.1"/>
</dbReference>
<dbReference type="GeneID" id="63762571"/>
<dbReference type="EMBL" id="KV878584">
    <property type="protein sequence ID" value="OJJ60851.1"/>
    <property type="molecule type" value="Genomic_DNA"/>
</dbReference>
<organism evidence="1 2">
    <name type="scientific">Aspergillus sydowii CBS 593.65</name>
    <dbReference type="NCBI Taxonomy" id="1036612"/>
    <lineage>
        <taxon>Eukaryota</taxon>
        <taxon>Fungi</taxon>
        <taxon>Dikarya</taxon>
        <taxon>Ascomycota</taxon>
        <taxon>Pezizomycotina</taxon>
        <taxon>Eurotiomycetes</taxon>
        <taxon>Eurotiomycetidae</taxon>
        <taxon>Eurotiales</taxon>
        <taxon>Aspergillaceae</taxon>
        <taxon>Aspergillus</taxon>
        <taxon>Aspergillus subgen. Nidulantes</taxon>
    </lineage>
</organism>
<reference evidence="2" key="1">
    <citation type="journal article" date="2017" name="Genome Biol.">
        <title>Comparative genomics reveals high biological diversity and specific adaptations in the industrially and medically important fungal genus Aspergillus.</title>
        <authorList>
            <person name="de Vries R.P."/>
            <person name="Riley R."/>
            <person name="Wiebenga A."/>
            <person name="Aguilar-Osorio G."/>
            <person name="Amillis S."/>
            <person name="Uchima C.A."/>
            <person name="Anderluh G."/>
            <person name="Asadollahi M."/>
            <person name="Askin M."/>
            <person name="Barry K."/>
            <person name="Battaglia E."/>
            <person name="Bayram O."/>
            <person name="Benocci T."/>
            <person name="Braus-Stromeyer S.A."/>
            <person name="Caldana C."/>
            <person name="Canovas D."/>
            <person name="Cerqueira G.C."/>
            <person name="Chen F."/>
            <person name="Chen W."/>
            <person name="Choi C."/>
            <person name="Clum A."/>
            <person name="Dos Santos R.A."/>
            <person name="Damasio A.R."/>
            <person name="Diallinas G."/>
            <person name="Emri T."/>
            <person name="Fekete E."/>
            <person name="Flipphi M."/>
            <person name="Freyberg S."/>
            <person name="Gallo A."/>
            <person name="Gournas C."/>
            <person name="Habgood R."/>
            <person name="Hainaut M."/>
            <person name="Harispe M.L."/>
            <person name="Henrissat B."/>
            <person name="Hilden K.S."/>
            <person name="Hope R."/>
            <person name="Hossain A."/>
            <person name="Karabika E."/>
            <person name="Karaffa L."/>
            <person name="Karanyi Z."/>
            <person name="Krasevec N."/>
            <person name="Kuo A."/>
            <person name="Kusch H."/>
            <person name="LaButti K."/>
            <person name="Lagendijk E.L."/>
            <person name="Lapidus A."/>
            <person name="Levasseur A."/>
            <person name="Lindquist E."/>
            <person name="Lipzen A."/>
            <person name="Logrieco A.F."/>
            <person name="MacCabe A."/>
            <person name="Maekelae M.R."/>
            <person name="Malavazi I."/>
            <person name="Melin P."/>
            <person name="Meyer V."/>
            <person name="Mielnichuk N."/>
            <person name="Miskei M."/>
            <person name="Molnar A.P."/>
            <person name="Mule G."/>
            <person name="Ngan C.Y."/>
            <person name="Orejas M."/>
            <person name="Orosz E."/>
            <person name="Ouedraogo J.P."/>
            <person name="Overkamp K.M."/>
            <person name="Park H.-S."/>
            <person name="Perrone G."/>
            <person name="Piumi F."/>
            <person name="Punt P.J."/>
            <person name="Ram A.F."/>
            <person name="Ramon A."/>
            <person name="Rauscher S."/>
            <person name="Record E."/>
            <person name="Riano-Pachon D.M."/>
            <person name="Robert V."/>
            <person name="Roehrig J."/>
            <person name="Ruller R."/>
            <person name="Salamov A."/>
            <person name="Salih N.S."/>
            <person name="Samson R.A."/>
            <person name="Sandor E."/>
            <person name="Sanguinetti M."/>
            <person name="Schuetze T."/>
            <person name="Sepcic K."/>
            <person name="Shelest E."/>
            <person name="Sherlock G."/>
            <person name="Sophianopoulou V."/>
            <person name="Squina F.M."/>
            <person name="Sun H."/>
            <person name="Susca A."/>
            <person name="Todd R.B."/>
            <person name="Tsang A."/>
            <person name="Unkles S.E."/>
            <person name="van de Wiele N."/>
            <person name="van Rossen-Uffink D."/>
            <person name="Oliveira J.V."/>
            <person name="Vesth T.C."/>
            <person name="Visser J."/>
            <person name="Yu J.-H."/>
            <person name="Zhou M."/>
            <person name="Andersen M.R."/>
            <person name="Archer D.B."/>
            <person name="Baker S.E."/>
            <person name="Benoit I."/>
            <person name="Brakhage A.A."/>
            <person name="Braus G.H."/>
            <person name="Fischer R."/>
            <person name="Frisvad J.C."/>
            <person name="Goldman G.H."/>
            <person name="Houbraken J."/>
            <person name="Oakley B."/>
            <person name="Pocsi I."/>
            <person name="Scazzocchio C."/>
            <person name="Seiboth B."/>
            <person name="vanKuyk P.A."/>
            <person name="Wortman J."/>
            <person name="Dyer P.S."/>
            <person name="Grigoriev I.V."/>
        </authorList>
    </citation>
    <scope>NUCLEOTIDE SEQUENCE [LARGE SCALE GENOMIC DNA]</scope>
    <source>
        <strain evidence="2">CBS 593.65</strain>
    </source>
</reference>
<gene>
    <name evidence="1" type="ORF">ASPSYDRAFT_42649</name>
</gene>
<keyword evidence="2" id="KW-1185">Reference proteome</keyword>
<evidence type="ECO:0000313" key="2">
    <source>
        <dbReference type="Proteomes" id="UP000184356"/>
    </source>
</evidence>
<dbReference type="OrthoDB" id="10252740at2759"/>
<dbReference type="Proteomes" id="UP000184356">
    <property type="component" value="Unassembled WGS sequence"/>
</dbReference>
<evidence type="ECO:0000313" key="1">
    <source>
        <dbReference type="EMBL" id="OJJ60851.1"/>
    </source>
</evidence>
<sequence>MLFLDHRIRERPARQFLAIKRSCFNPNGENRVTGSSVLDSKSACQGLRVVYLLSI</sequence>